<name>A0A917PTJ5_9PSED</name>
<gene>
    <name evidence="1" type="ORF">GCM10009304_15100</name>
</gene>
<comment type="caution">
    <text evidence="1">The sequence shown here is derived from an EMBL/GenBank/DDBJ whole genome shotgun (WGS) entry which is preliminary data.</text>
</comment>
<reference evidence="1" key="2">
    <citation type="submission" date="2020-09" db="EMBL/GenBank/DDBJ databases">
        <authorList>
            <person name="Sun Q."/>
            <person name="Ohkuma M."/>
        </authorList>
    </citation>
    <scope>NUCLEOTIDE SEQUENCE</scope>
    <source>
        <strain evidence="1">JCM 30078</strain>
    </source>
</reference>
<dbReference type="PROSITE" id="PS51257">
    <property type="entry name" value="PROKAR_LIPOPROTEIN"/>
    <property type="match status" value="1"/>
</dbReference>
<dbReference type="Pfam" id="PF09694">
    <property type="entry name" value="Gcw_chp"/>
    <property type="match status" value="1"/>
</dbReference>
<accession>A0A917PTJ5</accession>
<evidence type="ECO:0000313" key="2">
    <source>
        <dbReference type="Proteomes" id="UP000635983"/>
    </source>
</evidence>
<sequence length="240" mass="26371">MRRYVWGVMALWLSGCSTFVDQKPEKHELGDFDLTMGASPARSMAQGLVQPKAAGTFHGGLDVSHTSGWYFGQWAANLSPTDDAQLKLDSYAGYKQPLGDFIGYELGTLVHSYPSTSTDGVEEYYAGLSIFGNRLGASFSLKPDRQDHTLLAALDTLDRLGFGMTVKYSTHALNEPILLNGQGYVRTFDDWSLNLSRAWLGFNLNMSYSDSSMTTGQCTVYSGVNSYCEGLVQFKASRSL</sequence>
<protein>
    <recommendedName>
        <fullName evidence="3">Lipoprotein</fullName>
    </recommendedName>
</protein>
<organism evidence="1 2">
    <name type="scientific">Pseudomonas matsuisoli</name>
    <dbReference type="NCBI Taxonomy" id="1515666"/>
    <lineage>
        <taxon>Bacteria</taxon>
        <taxon>Pseudomonadati</taxon>
        <taxon>Pseudomonadota</taxon>
        <taxon>Gammaproteobacteria</taxon>
        <taxon>Pseudomonadales</taxon>
        <taxon>Pseudomonadaceae</taxon>
        <taxon>Pseudomonas</taxon>
    </lineage>
</organism>
<dbReference type="AlphaFoldDB" id="A0A917PTJ5"/>
<reference evidence="1" key="1">
    <citation type="journal article" date="2014" name="Int. J. Syst. Evol. Microbiol.">
        <title>Complete genome sequence of Corynebacterium casei LMG S-19264T (=DSM 44701T), isolated from a smear-ripened cheese.</title>
        <authorList>
            <consortium name="US DOE Joint Genome Institute (JGI-PGF)"/>
            <person name="Walter F."/>
            <person name="Albersmeier A."/>
            <person name="Kalinowski J."/>
            <person name="Ruckert C."/>
        </authorList>
    </citation>
    <scope>NUCLEOTIDE SEQUENCE</scope>
    <source>
        <strain evidence="1">JCM 30078</strain>
    </source>
</reference>
<dbReference type="InterPro" id="IPR010239">
    <property type="entry name" value="CHP02001"/>
</dbReference>
<proteinExistence type="predicted"/>
<dbReference type="EMBL" id="BMPO01000003">
    <property type="protein sequence ID" value="GGJ90391.1"/>
    <property type="molecule type" value="Genomic_DNA"/>
</dbReference>
<keyword evidence="2" id="KW-1185">Reference proteome</keyword>
<dbReference type="Proteomes" id="UP000635983">
    <property type="component" value="Unassembled WGS sequence"/>
</dbReference>
<evidence type="ECO:0008006" key="3">
    <source>
        <dbReference type="Google" id="ProtNLM"/>
    </source>
</evidence>
<evidence type="ECO:0000313" key="1">
    <source>
        <dbReference type="EMBL" id="GGJ90391.1"/>
    </source>
</evidence>
<dbReference type="NCBIfam" id="TIGR02001">
    <property type="entry name" value="gcw_chp"/>
    <property type="match status" value="1"/>
</dbReference>